<dbReference type="EMBL" id="LR699119">
    <property type="protein sequence ID" value="VVC76482.1"/>
    <property type="molecule type" value="Genomic_DNA"/>
</dbReference>
<dbReference type="Proteomes" id="UP000324194">
    <property type="component" value="Chromosome 1"/>
</dbReference>
<dbReference type="SUPFAM" id="SSF52540">
    <property type="entry name" value="P-loop containing nucleoside triphosphate hydrolases"/>
    <property type="match status" value="1"/>
</dbReference>
<evidence type="ECO:0008006" key="3">
    <source>
        <dbReference type="Google" id="ProtNLM"/>
    </source>
</evidence>
<organism evidence="1 2">
    <name type="scientific">Aquicella siphonis</name>
    <dbReference type="NCBI Taxonomy" id="254247"/>
    <lineage>
        <taxon>Bacteria</taxon>
        <taxon>Pseudomonadati</taxon>
        <taxon>Pseudomonadota</taxon>
        <taxon>Gammaproteobacteria</taxon>
        <taxon>Legionellales</taxon>
        <taxon>Coxiellaceae</taxon>
        <taxon>Aquicella</taxon>
    </lineage>
</organism>
<accession>A0A5E4PJC6</accession>
<evidence type="ECO:0000313" key="1">
    <source>
        <dbReference type="EMBL" id="VVC76482.1"/>
    </source>
</evidence>
<evidence type="ECO:0000313" key="2">
    <source>
        <dbReference type="Proteomes" id="UP000324194"/>
    </source>
</evidence>
<dbReference type="AlphaFoldDB" id="A0A5E4PJC6"/>
<gene>
    <name evidence="1" type="ORF">AQUSIP_17950</name>
</gene>
<protein>
    <recommendedName>
        <fullName evidence="3">Sulfotransferase domain-containing protein</fullName>
    </recommendedName>
</protein>
<proteinExistence type="predicted"/>
<reference evidence="1 2" key="1">
    <citation type="submission" date="2019-08" db="EMBL/GenBank/DDBJ databases">
        <authorList>
            <person name="Guy L."/>
        </authorList>
    </citation>
    <scope>NUCLEOTIDE SEQUENCE [LARGE SCALE GENOMIC DNA]</scope>
    <source>
        <strain evidence="1 2">SGT-108</strain>
    </source>
</reference>
<dbReference type="Gene3D" id="3.40.50.300">
    <property type="entry name" value="P-loop containing nucleotide triphosphate hydrolases"/>
    <property type="match status" value="1"/>
</dbReference>
<keyword evidence="2" id="KW-1185">Reference proteome</keyword>
<dbReference type="KEGG" id="asip:AQUSIP_17950"/>
<sequence>MMDHVKSLIARYTQKKRYFIIASHGQTATLWLASALNQHQKIFCTHGYSYPVESADGRDHTPEQEQRRIQATNDRFWDLSVHAYLKELEEAASKPVIGNVHAFTIGRLLDLLPACPKETRRHLTLMNMVRHPVSRTVSTYKCWTNEHDETVIAPFVEKDFNTRCNHIIDYLTSRHAIDFNNNRNKNFVACLLVMEDITRDARLAEKKKIHNIKYEDITSDMDYLGKITRQLLGWRHKLSASELEQMFSQNRINRHNKQQAATPDQYFENWNDWQRDGFKFIAQRNDMKNVYSRQGYDFSFLNSL</sequence>
<dbReference type="OrthoDB" id="6098218at2"/>
<dbReference type="InterPro" id="IPR027417">
    <property type="entry name" value="P-loop_NTPase"/>
</dbReference>
<dbReference type="RefSeq" id="WP_148339802.1">
    <property type="nucleotide sequence ID" value="NZ_LR699119.1"/>
</dbReference>
<name>A0A5E4PJC6_9COXI</name>